<keyword evidence="3" id="KW-1185">Reference proteome</keyword>
<dbReference type="Proteomes" id="UP000324996">
    <property type="component" value="Unassembled WGS sequence"/>
</dbReference>
<reference evidence="2 3" key="1">
    <citation type="submission" date="2019-09" db="EMBL/GenBank/DDBJ databases">
        <title>NBRP : Genome information of microbial organism related human and environment.</title>
        <authorList>
            <person name="Hattori M."/>
            <person name="Oshima K."/>
            <person name="Inaba H."/>
            <person name="Suda W."/>
            <person name="Sakamoto M."/>
            <person name="Iino T."/>
            <person name="Kitahara M."/>
            <person name="Oshida Y."/>
            <person name="Iida T."/>
            <person name="Kudo T."/>
            <person name="Itoh T."/>
            <person name="Ohkuma M."/>
        </authorList>
    </citation>
    <scope>NUCLEOTIDE SEQUENCE [LARGE SCALE GENOMIC DNA]</scope>
    <source>
        <strain evidence="2 3">Q-1</strain>
    </source>
</reference>
<accession>A0A5A7ND71</accession>
<gene>
    <name evidence="2" type="ORF">JCM17846_31320</name>
</gene>
<proteinExistence type="predicted"/>
<protein>
    <submittedName>
        <fullName evidence="2">Uncharacterized protein</fullName>
    </submittedName>
</protein>
<evidence type="ECO:0000313" key="3">
    <source>
        <dbReference type="Proteomes" id="UP000324996"/>
    </source>
</evidence>
<feature type="compositionally biased region" description="Gly residues" evidence="1">
    <location>
        <begin position="29"/>
        <end position="41"/>
    </location>
</feature>
<organism evidence="2 3">
    <name type="scientific">Iodidimonas nitroreducens</name>
    <dbReference type="NCBI Taxonomy" id="1236968"/>
    <lineage>
        <taxon>Bacteria</taxon>
        <taxon>Pseudomonadati</taxon>
        <taxon>Pseudomonadota</taxon>
        <taxon>Alphaproteobacteria</taxon>
        <taxon>Iodidimonadales</taxon>
        <taxon>Iodidimonadaceae</taxon>
        <taxon>Iodidimonas</taxon>
    </lineage>
</organism>
<dbReference type="AlphaFoldDB" id="A0A5A7ND71"/>
<evidence type="ECO:0000256" key="1">
    <source>
        <dbReference type="SAM" id="MobiDB-lite"/>
    </source>
</evidence>
<dbReference type="RefSeq" id="WP_150007421.1">
    <property type="nucleotide sequence ID" value="NZ_BKCN01000025.1"/>
</dbReference>
<feature type="region of interest" description="Disordered" evidence="1">
    <location>
        <begin position="1"/>
        <end position="64"/>
    </location>
</feature>
<dbReference type="EMBL" id="BKCN01000025">
    <property type="protein sequence ID" value="GER05450.1"/>
    <property type="molecule type" value="Genomic_DNA"/>
</dbReference>
<comment type="caution">
    <text evidence="2">The sequence shown here is derived from an EMBL/GenBank/DDBJ whole genome shotgun (WGS) entry which is preliminary data.</text>
</comment>
<evidence type="ECO:0000313" key="2">
    <source>
        <dbReference type="EMBL" id="GER05450.1"/>
    </source>
</evidence>
<sequence>MASPYLQRKPRTLDQAQGDLERRRSAYGMDGGSDHGGGFGAAGSSDQDDRGSSSHHGFGELSGH</sequence>
<name>A0A5A7ND71_9PROT</name>